<dbReference type="AlphaFoldDB" id="S8DFW3"/>
<feature type="non-terminal residue" evidence="1">
    <location>
        <position position="319"/>
    </location>
</feature>
<sequence length="319" mass="35440">GPTEPFLHDTAVYPPSGHATAENRAHGAAPLALRRTPCQMQHSLGGAIMCLYCTLNYSHREHVENAPALPNLPIPHWAMLHHILQCCKCVRACRDASSALRRSKAFFQQGDTVGEEMVVVGKNEGAAEGGCRFSRPNQETHVPNSHVPKSSKCKHVCPLSPSCSLTTIFILHKVSAQTRLTQDRIAQDMATQASVPRGHEIGFVLDATQQCADVADVSLACGSRWLQYPLPTAVADRLMQDPKLKGYIFPAPTPTLPYAGQQRQYNEVLMAEDILWVYRLGEHPHIKLTVLLWEPFRDLIMGEYGRRPEVLKTILQRIS</sequence>
<dbReference type="OrthoDB" id="10640473at2759"/>
<gene>
    <name evidence="1" type="ORF">FOMPIDRAFT_117849</name>
</gene>
<name>S8DFW3_FOMSC</name>
<protein>
    <submittedName>
        <fullName evidence="1">Uncharacterized protein</fullName>
    </submittedName>
</protein>
<keyword evidence="2" id="KW-1185">Reference proteome</keyword>
<dbReference type="HOGENOM" id="CLU_873048_0_0_1"/>
<feature type="non-terminal residue" evidence="1">
    <location>
        <position position="1"/>
    </location>
</feature>
<dbReference type="EMBL" id="KE504566">
    <property type="protein sequence ID" value="EPS92466.1"/>
    <property type="molecule type" value="Genomic_DNA"/>
</dbReference>
<dbReference type="InParanoid" id="S8DFW3"/>
<evidence type="ECO:0000313" key="2">
    <source>
        <dbReference type="Proteomes" id="UP000015241"/>
    </source>
</evidence>
<accession>S8DFW3</accession>
<reference evidence="1 2" key="1">
    <citation type="journal article" date="2012" name="Science">
        <title>The Paleozoic origin of enzymatic lignin decomposition reconstructed from 31 fungal genomes.</title>
        <authorList>
            <person name="Floudas D."/>
            <person name="Binder M."/>
            <person name="Riley R."/>
            <person name="Barry K."/>
            <person name="Blanchette R.A."/>
            <person name="Henrissat B."/>
            <person name="Martinez A.T."/>
            <person name="Otillar R."/>
            <person name="Spatafora J.W."/>
            <person name="Yadav J.S."/>
            <person name="Aerts A."/>
            <person name="Benoit I."/>
            <person name="Boyd A."/>
            <person name="Carlson A."/>
            <person name="Copeland A."/>
            <person name="Coutinho P.M."/>
            <person name="de Vries R.P."/>
            <person name="Ferreira P."/>
            <person name="Findley K."/>
            <person name="Foster B."/>
            <person name="Gaskell J."/>
            <person name="Glotzer D."/>
            <person name="Gorecki P."/>
            <person name="Heitman J."/>
            <person name="Hesse C."/>
            <person name="Hori C."/>
            <person name="Igarashi K."/>
            <person name="Jurgens J.A."/>
            <person name="Kallen N."/>
            <person name="Kersten P."/>
            <person name="Kohler A."/>
            <person name="Kuees U."/>
            <person name="Kumar T.K.A."/>
            <person name="Kuo A."/>
            <person name="LaButti K."/>
            <person name="Larrondo L.F."/>
            <person name="Lindquist E."/>
            <person name="Ling A."/>
            <person name="Lombard V."/>
            <person name="Lucas S."/>
            <person name="Lundell T."/>
            <person name="Martin R."/>
            <person name="McLaughlin D.J."/>
            <person name="Morgenstern I."/>
            <person name="Morin E."/>
            <person name="Murat C."/>
            <person name="Nagy L.G."/>
            <person name="Nolan M."/>
            <person name="Ohm R.A."/>
            <person name="Patyshakuliyeva A."/>
            <person name="Rokas A."/>
            <person name="Ruiz-Duenas F.J."/>
            <person name="Sabat G."/>
            <person name="Salamov A."/>
            <person name="Samejima M."/>
            <person name="Schmutz J."/>
            <person name="Slot J.C."/>
            <person name="St John F."/>
            <person name="Stenlid J."/>
            <person name="Sun H."/>
            <person name="Sun S."/>
            <person name="Syed K."/>
            <person name="Tsang A."/>
            <person name="Wiebenga A."/>
            <person name="Young D."/>
            <person name="Pisabarro A."/>
            <person name="Eastwood D.C."/>
            <person name="Martin F."/>
            <person name="Cullen D."/>
            <person name="Grigoriev I.V."/>
            <person name="Hibbett D.S."/>
        </authorList>
    </citation>
    <scope>NUCLEOTIDE SEQUENCE</scope>
    <source>
        <strain evidence="2">FP-58527</strain>
    </source>
</reference>
<proteinExistence type="predicted"/>
<dbReference type="Proteomes" id="UP000015241">
    <property type="component" value="Unassembled WGS sequence"/>
</dbReference>
<organism evidence="1 2">
    <name type="scientific">Fomitopsis schrenkii</name>
    <name type="common">Brown rot fungus</name>
    <dbReference type="NCBI Taxonomy" id="2126942"/>
    <lineage>
        <taxon>Eukaryota</taxon>
        <taxon>Fungi</taxon>
        <taxon>Dikarya</taxon>
        <taxon>Basidiomycota</taxon>
        <taxon>Agaricomycotina</taxon>
        <taxon>Agaricomycetes</taxon>
        <taxon>Polyporales</taxon>
        <taxon>Fomitopsis</taxon>
    </lineage>
</organism>
<evidence type="ECO:0000313" key="1">
    <source>
        <dbReference type="EMBL" id="EPS92466.1"/>
    </source>
</evidence>